<evidence type="ECO:0000256" key="1">
    <source>
        <dbReference type="ARBA" id="ARBA00022729"/>
    </source>
</evidence>
<dbReference type="Gene3D" id="2.60.40.10">
    <property type="entry name" value="Immunoglobulins"/>
    <property type="match status" value="1"/>
</dbReference>
<reference evidence="4 5" key="1">
    <citation type="journal article" date="2012" name="Nat. Genet.">
        <title>The yak genome and adaptation to life at high altitude.</title>
        <authorList>
            <person name="Qiu Q."/>
            <person name="Zhang G."/>
            <person name="Ma T."/>
            <person name="Qian W."/>
            <person name="Wang J."/>
            <person name="Ye Z."/>
            <person name="Cao C."/>
            <person name="Hu Q."/>
            <person name="Kim J."/>
            <person name="Larkin D.M."/>
            <person name="Auvil L."/>
            <person name="Capitanu B."/>
            <person name="Ma J."/>
            <person name="Lewin H.A."/>
            <person name="Qian X."/>
            <person name="Lang Y."/>
            <person name="Zhou R."/>
            <person name="Wang L."/>
            <person name="Wang K."/>
            <person name="Xia J."/>
            <person name="Liao S."/>
            <person name="Pan S."/>
            <person name="Lu X."/>
            <person name="Hou H."/>
            <person name="Wang Y."/>
            <person name="Zang X."/>
            <person name="Yin Y."/>
            <person name="Ma H."/>
            <person name="Zhang J."/>
            <person name="Wang Z."/>
            <person name="Zhang Y."/>
            <person name="Zhang D."/>
            <person name="Yonezawa T."/>
            <person name="Hasegawa M."/>
            <person name="Zhong Y."/>
            <person name="Liu W."/>
            <person name="Zhang Y."/>
            <person name="Huang Z."/>
            <person name="Zhang S."/>
            <person name="Long R."/>
            <person name="Yang H."/>
            <person name="Wang J."/>
            <person name="Lenstra J.A."/>
            <person name="Cooper D.N."/>
            <person name="Wu Y."/>
            <person name="Wang J."/>
            <person name="Shi P."/>
            <person name="Wang J."/>
            <person name="Liu J."/>
        </authorList>
    </citation>
    <scope>NUCLEOTIDE SEQUENCE [LARGE SCALE GENOMIC DNA]</scope>
    <source>
        <strain evidence="5">yakQH1</strain>
    </source>
</reference>
<dbReference type="InterPro" id="IPR013783">
    <property type="entry name" value="Ig-like_fold"/>
</dbReference>
<dbReference type="GO" id="GO:0007166">
    <property type="term" value="P:cell surface receptor signaling pathway"/>
    <property type="evidence" value="ECO:0007669"/>
    <property type="project" value="TreeGrafter"/>
</dbReference>
<feature type="non-terminal residue" evidence="4">
    <location>
        <position position="1"/>
    </location>
</feature>
<proteinExistence type="predicted"/>
<dbReference type="GO" id="GO:0005886">
    <property type="term" value="C:plasma membrane"/>
    <property type="evidence" value="ECO:0007669"/>
    <property type="project" value="TreeGrafter"/>
</dbReference>
<evidence type="ECO:0000313" key="5">
    <source>
        <dbReference type="Proteomes" id="UP000011080"/>
    </source>
</evidence>
<dbReference type="AlphaFoldDB" id="L8HV95"/>
<name>L8HV95_9CETA</name>
<accession>L8HV95</accession>
<dbReference type="SUPFAM" id="SSF48726">
    <property type="entry name" value="Immunoglobulin"/>
    <property type="match status" value="1"/>
</dbReference>
<dbReference type="EMBL" id="JH882821">
    <property type="protein sequence ID" value="ELR48190.1"/>
    <property type="molecule type" value="Genomic_DNA"/>
</dbReference>
<gene>
    <name evidence="4" type="ORF">M91_02144</name>
</gene>
<dbReference type="PANTHER" id="PTHR23268:SF101">
    <property type="entry name" value="T CELL RECEPTOR BETA VARIABLE 9"/>
    <property type="match status" value="1"/>
</dbReference>
<keyword evidence="2" id="KW-0391">Immunity</keyword>
<sequence>PTGLVDSGVTQTPRYLIKARGQRGTLRCSPVSGHLSVYWYQQAQGQGPPLPVQYYNQ</sequence>
<dbReference type="InterPro" id="IPR013106">
    <property type="entry name" value="Ig_V-set"/>
</dbReference>
<evidence type="ECO:0000256" key="2">
    <source>
        <dbReference type="ARBA" id="ARBA00022859"/>
    </source>
</evidence>
<dbReference type="PANTHER" id="PTHR23268">
    <property type="entry name" value="T-CELL RECEPTOR BETA CHAIN"/>
    <property type="match status" value="1"/>
</dbReference>
<feature type="non-terminal residue" evidence="4">
    <location>
        <position position="57"/>
    </location>
</feature>
<dbReference type="Proteomes" id="UP000011080">
    <property type="component" value="Unassembled WGS sequence"/>
</dbReference>
<dbReference type="GO" id="GO:0002376">
    <property type="term" value="P:immune system process"/>
    <property type="evidence" value="ECO:0007669"/>
    <property type="project" value="UniProtKB-KW"/>
</dbReference>
<evidence type="ECO:0000259" key="3">
    <source>
        <dbReference type="Pfam" id="PF07686"/>
    </source>
</evidence>
<protein>
    <recommendedName>
        <fullName evidence="3">Immunoglobulin V-set domain-containing protein</fullName>
    </recommendedName>
</protein>
<keyword evidence="1" id="KW-0732">Signal</keyword>
<dbReference type="Pfam" id="PF07686">
    <property type="entry name" value="V-set"/>
    <property type="match status" value="1"/>
</dbReference>
<feature type="domain" description="Immunoglobulin V-set" evidence="3">
    <location>
        <begin position="11"/>
        <end position="56"/>
    </location>
</feature>
<dbReference type="InterPro" id="IPR036179">
    <property type="entry name" value="Ig-like_dom_sf"/>
</dbReference>
<organism evidence="4 5">
    <name type="scientific">Bos mutus</name>
    <name type="common">wild yak</name>
    <dbReference type="NCBI Taxonomy" id="72004"/>
    <lineage>
        <taxon>Eukaryota</taxon>
        <taxon>Metazoa</taxon>
        <taxon>Chordata</taxon>
        <taxon>Craniata</taxon>
        <taxon>Vertebrata</taxon>
        <taxon>Euteleostomi</taxon>
        <taxon>Mammalia</taxon>
        <taxon>Eutheria</taxon>
        <taxon>Laurasiatheria</taxon>
        <taxon>Artiodactyla</taxon>
        <taxon>Ruminantia</taxon>
        <taxon>Pecora</taxon>
        <taxon>Bovidae</taxon>
        <taxon>Bovinae</taxon>
        <taxon>Bos</taxon>
    </lineage>
</organism>
<evidence type="ECO:0000313" key="4">
    <source>
        <dbReference type="EMBL" id="ELR48190.1"/>
    </source>
</evidence>
<dbReference type="InterPro" id="IPR050413">
    <property type="entry name" value="TCR_beta_variable"/>
</dbReference>